<proteinExistence type="predicted"/>
<feature type="domain" description="Calponin-homology (CH)" evidence="1">
    <location>
        <begin position="21"/>
        <end position="64"/>
    </location>
</feature>
<evidence type="ECO:0000259" key="1">
    <source>
        <dbReference type="PROSITE" id="PS50021"/>
    </source>
</evidence>
<feature type="non-terminal residue" evidence="2">
    <location>
        <position position="64"/>
    </location>
</feature>
<dbReference type="Pfam" id="PF00307">
    <property type="entry name" value="CH"/>
    <property type="match status" value="1"/>
</dbReference>
<sequence>MIASLSRGSLLDEVLHGGYNEQQLAAYVSWVNSQLKRKPDLHHIADLRRDLQDGVVLVQLIEIV</sequence>
<reference evidence="2 3" key="1">
    <citation type="submission" date="2021-06" db="EMBL/GenBank/DDBJ databases">
        <authorList>
            <person name="Palmer J.M."/>
        </authorList>
    </citation>
    <scope>NUCLEOTIDE SEQUENCE [LARGE SCALE GENOMIC DNA]</scope>
    <source>
        <strain evidence="2 3">CL_MEX2019</strain>
        <tissue evidence="2">Muscle</tissue>
    </source>
</reference>
<evidence type="ECO:0000313" key="3">
    <source>
        <dbReference type="Proteomes" id="UP001352852"/>
    </source>
</evidence>
<evidence type="ECO:0000313" key="2">
    <source>
        <dbReference type="EMBL" id="MED6277340.1"/>
    </source>
</evidence>
<protein>
    <submittedName>
        <fullName evidence="2">Dixin</fullName>
    </submittedName>
</protein>
<dbReference type="EMBL" id="JAHUTJ010033648">
    <property type="protein sequence ID" value="MED6277340.1"/>
    <property type="molecule type" value="Genomic_DNA"/>
</dbReference>
<dbReference type="InterPro" id="IPR036872">
    <property type="entry name" value="CH_dom_sf"/>
</dbReference>
<keyword evidence="3" id="KW-1185">Reference proteome</keyword>
<dbReference type="Gene3D" id="1.10.418.10">
    <property type="entry name" value="Calponin-like domain"/>
    <property type="match status" value="1"/>
</dbReference>
<dbReference type="PROSITE" id="PS50021">
    <property type="entry name" value="CH"/>
    <property type="match status" value="1"/>
</dbReference>
<dbReference type="InterPro" id="IPR001715">
    <property type="entry name" value="CH_dom"/>
</dbReference>
<gene>
    <name evidence="2" type="primary">DIXDC1</name>
    <name evidence="2" type="ORF">CHARACLAT_012409</name>
</gene>
<accession>A0ABU7DS33</accession>
<dbReference type="SUPFAM" id="SSF47576">
    <property type="entry name" value="Calponin-homology domain, CH-domain"/>
    <property type="match status" value="1"/>
</dbReference>
<dbReference type="Proteomes" id="UP001352852">
    <property type="component" value="Unassembled WGS sequence"/>
</dbReference>
<organism evidence="2 3">
    <name type="scientific">Characodon lateralis</name>
    <dbReference type="NCBI Taxonomy" id="208331"/>
    <lineage>
        <taxon>Eukaryota</taxon>
        <taxon>Metazoa</taxon>
        <taxon>Chordata</taxon>
        <taxon>Craniata</taxon>
        <taxon>Vertebrata</taxon>
        <taxon>Euteleostomi</taxon>
        <taxon>Actinopterygii</taxon>
        <taxon>Neopterygii</taxon>
        <taxon>Teleostei</taxon>
        <taxon>Neoteleostei</taxon>
        <taxon>Acanthomorphata</taxon>
        <taxon>Ovalentaria</taxon>
        <taxon>Atherinomorphae</taxon>
        <taxon>Cyprinodontiformes</taxon>
        <taxon>Goodeidae</taxon>
        <taxon>Characodon</taxon>
    </lineage>
</organism>
<name>A0ABU7DS33_9TELE</name>
<comment type="caution">
    <text evidence="2">The sequence shown here is derived from an EMBL/GenBank/DDBJ whole genome shotgun (WGS) entry which is preliminary data.</text>
</comment>